<proteinExistence type="inferred from homology"/>
<accession>A0A1Y6BIZ6</accession>
<comment type="similarity">
    <text evidence="1">Belongs to the UPF0246 family.</text>
</comment>
<dbReference type="PANTHER" id="PTHR30283:SF4">
    <property type="entry name" value="PEROXIDE STRESS RESISTANCE PROTEIN YAAA"/>
    <property type="match status" value="1"/>
</dbReference>
<evidence type="ECO:0000256" key="1">
    <source>
        <dbReference type="HAMAP-Rule" id="MF_00652"/>
    </source>
</evidence>
<protein>
    <recommendedName>
        <fullName evidence="1">UPF0246 protein SAMN02745746_01494</fullName>
    </recommendedName>
</protein>
<keyword evidence="3" id="KW-1185">Reference proteome</keyword>
<dbReference type="GO" id="GO:0005829">
    <property type="term" value="C:cytosol"/>
    <property type="evidence" value="ECO:0007669"/>
    <property type="project" value="TreeGrafter"/>
</dbReference>
<evidence type="ECO:0000313" key="2">
    <source>
        <dbReference type="EMBL" id="SMF13682.1"/>
    </source>
</evidence>
<name>A0A1Y6BIZ6_9NEIS</name>
<dbReference type="Proteomes" id="UP000192920">
    <property type="component" value="Unassembled WGS sequence"/>
</dbReference>
<sequence>MLMVISPAKTLDYATPPRTERYTQPDFLEHSAELIEVLREHSPAEIGQLMGISDPLAVLNAGRYAEWARPFTPGQAKQAVLAFMGDVYEGLNANELDEDELDYLQQHLRVLSGLYGVLKPLDLMQPYRLEMGTRLANPRGKNLYEFWGDIVTDALRHRLAQAPAPVLVNLASEEYFKAVKPKKLEATVITPVFQDWKNGQYKIISFYAKRARGLMARWAAKHRVTDPERLKAFDYEGYTFDDQASDARHWVFRRDPALC</sequence>
<dbReference type="AlphaFoldDB" id="A0A1Y6BIZ6"/>
<reference evidence="3" key="1">
    <citation type="submission" date="2017-04" db="EMBL/GenBank/DDBJ databases">
        <authorList>
            <person name="Varghese N."/>
            <person name="Submissions S."/>
        </authorList>
    </citation>
    <scope>NUCLEOTIDE SEQUENCE [LARGE SCALE GENOMIC DNA]</scope>
    <source>
        <strain evidence="3">DSM 22618</strain>
    </source>
</reference>
<evidence type="ECO:0000313" key="3">
    <source>
        <dbReference type="Proteomes" id="UP000192920"/>
    </source>
</evidence>
<organism evidence="2 3">
    <name type="scientific">Pseudogulbenkiania subflava DSM 22618</name>
    <dbReference type="NCBI Taxonomy" id="1123014"/>
    <lineage>
        <taxon>Bacteria</taxon>
        <taxon>Pseudomonadati</taxon>
        <taxon>Pseudomonadota</taxon>
        <taxon>Betaproteobacteria</taxon>
        <taxon>Neisseriales</taxon>
        <taxon>Chromobacteriaceae</taxon>
        <taxon>Pseudogulbenkiania</taxon>
    </lineage>
</organism>
<dbReference type="Pfam" id="PF03883">
    <property type="entry name" value="H2O2_YaaD"/>
    <property type="match status" value="1"/>
</dbReference>
<dbReference type="InterPro" id="IPR005583">
    <property type="entry name" value="YaaA"/>
</dbReference>
<dbReference type="PANTHER" id="PTHR30283">
    <property type="entry name" value="PEROXIDE STRESS RESPONSE PROTEIN YAAA"/>
    <property type="match status" value="1"/>
</dbReference>
<gene>
    <name evidence="2" type="ORF">SAMN02745746_01494</name>
</gene>
<dbReference type="EMBL" id="FXAG01000006">
    <property type="protein sequence ID" value="SMF13682.1"/>
    <property type="molecule type" value="Genomic_DNA"/>
</dbReference>
<dbReference type="STRING" id="1123014.SAMN02745746_01494"/>
<dbReference type="NCBIfam" id="NF002542">
    <property type="entry name" value="PRK02101.1-3"/>
    <property type="match status" value="1"/>
</dbReference>
<dbReference type="HAMAP" id="MF_00652">
    <property type="entry name" value="UPF0246"/>
    <property type="match status" value="1"/>
</dbReference>
<dbReference type="NCBIfam" id="NF002541">
    <property type="entry name" value="PRK02101.1-1"/>
    <property type="match status" value="1"/>
</dbReference>
<dbReference type="GO" id="GO:0033194">
    <property type="term" value="P:response to hydroperoxide"/>
    <property type="evidence" value="ECO:0007669"/>
    <property type="project" value="TreeGrafter"/>
</dbReference>
<dbReference type="RefSeq" id="WP_085275801.1">
    <property type="nucleotide sequence ID" value="NZ_FXAG01000006.1"/>
</dbReference>